<dbReference type="InterPro" id="IPR010982">
    <property type="entry name" value="Lambda_DNA-bd_dom_sf"/>
</dbReference>
<sequence>MVRIKDIAKLANVSPATVSMVINNRGNISEATRKKVLKIIEELNYQPNNVARSLKTNRTRTIGVIVEDITVFSSPEIIHGINESADEHGMSILLTNLRVHRLIGNNFENFDRCKQSVMNAVEELLSRQVDGMIYIGIHNRDLTGLINIPKPVVFTYCSASGENQYSVNYDDELAAFEATEYLIQRGHEKIALISGLIDSIPSHDRFTGYYRAIREHGLPFNPVYVKTGDWEFESGYVMAKELLALADKPTAILAMNDLMAGGVLEACRECGVRVPEDLSVVGFDNREISFYFIPKLTTMGLPLNELGRKSVEILVRAIEGEPIPEKSVKLKCNLVERQSVMPVRDGLAIQ</sequence>
<dbReference type="GO" id="GO:0003700">
    <property type="term" value="F:DNA-binding transcription factor activity"/>
    <property type="evidence" value="ECO:0007669"/>
    <property type="project" value="TreeGrafter"/>
</dbReference>
<reference evidence="6" key="1">
    <citation type="journal article" date="2014" name="Int. J. Syst. Evol. Microbiol.">
        <title>Complete genome sequence of Corynebacterium casei LMG S-19264T (=DSM 44701T), isolated from a smear-ripened cheese.</title>
        <authorList>
            <consortium name="US DOE Joint Genome Institute (JGI-PGF)"/>
            <person name="Walter F."/>
            <person name="Albersmeier A."/>
            <person name="Kalinowski J."/>
            <person name="Ruckert C."/>
        </authorList>
    </citation>
    <scope>NUCLEOTIDE SEQUENCE</scope>
    <source>
        <strain evidence="6">JCM 18487</strain>
    </source>
</reference>
<dbReference type="Pfam" id="PF00356">
    <property type="entry name" value="LacI"/>
    <property type="match status" value="1"/>
</dbReference>
<dbReference type="FunFam" id="1.10.260.40:FF:000002">
    <property type="entry name" value="HTH-type transcriptional repressor PurR"/>
    <property type="match status" value="1"/>
</dbReference>
<keyword evidence="4" id="KW-0804">Transcription</keyword>
<proteinExistence type="predicted"/>
<reference evidence="6" key="2">
    <citation type="submission" date="2020-09" db="EMBL/GenBank/DDBJ databases">
        <authorList>
            <person name="Sun Q."/>
            <person name="Ohkuma M."/>
        </authorList>
    </citation>
    <scope>NUCLEOTIDE SEQUENCE</scope>
    <source>
        <strain evidence="6">JCM 18487</strain>
    </source>
</reference>
<dbReference type="SUPFAM" id="SSF47413">
    <property type="entry name" value="lambda repressor-like DNA-binding domains"/>
    <property type="match status" value="1"/>
</dbReference>
<evidence type="ECO:0000256" key="4">
    <source>
        <dbReference type="ARBA" id="ARBA00023163"/>
    </source>
</evidence>
<dbReference type="EMBL" id="BMOY01000013">
    <property type="protein sequence ID" value="GGJ03750.1"/>
    <property type="molecule type" value="Genomic_DNA"/>
</dbReference>
<dbReference type="Gene3D" id="1.10.260.40">
    <property type="entry name" value="lambda repressor-like DNA-binding domains"/>
    <property type="match status" value="1"/>
</dbReference>
<dbReference type="Proteomes" id="UP000637695">
    <property type="component" value="Unassembled WGS sequence"/>
</dbReference>
<name>A0A917K7D4_9BACL</name>
<keyword evidence="2" id="KW-0805">Transcription regulation</keyword>
<dbReference type="Pfam" id="PF13377">
    <property type="entry name" value="Peripla_BP_3"/>
    <property type="match status" value="1"/>
</dbReference>
<dbReference type="CDD" id="cd06288">
    <property type="entry name" value="PBP1_sucrose_transcription_regulator"/>
    <property type="match status" value="1"/>
</dbReference>
<gene>
    <name evidence="6" type="ORF">GCM10010885_11250</name>
</gene>
<dbReference type="Gene3D" id="3.40.50.2300">
    <property type="match status" value="2"/>
</dbReference>
<dbReference type="AlphaFoldDB" id="A0A917K7D4"/>
<evidence type="ECO:0000313" key="6">
    <source>
        <dbReference type="EMBL" id="GGJ03750.1"/>
    </source>
</evidence>
<comment type="caution">
    <text evidence="6">The sequence shown here is derived from an EMBL/GenBank/DDBJ whole genome shotgun (WGS) entry which is preliminary data.</text>
</comment>
<evidence type="ECO:0000256" key="1">
    <source>
        <dbReference type="ARBA" id="ARBA00019435"/>
    </source>
</evidence>
<evidence type="ECO:0000256" key="2">
    <source>
        <dbReference type="ARBA" id="ARBA00023015"/>
    </source>
</evidence>
<feature type="domain" description="HTH lacI-type" evidence="5">
    <location>
        <begin position="2"/>
        <end position="56"/>
    </location>
</feature>
<dbReference type="PROSITE" id="PS00356">
    <property type="entry name" value="HTH_LACI_1"/>
    <property type="match status" value="1"/>
</dbReference>
<dbReference type="RefSeq" id="WP_188881672.1">
    <property type="nucleotide sequence ID" value="NZ_BMOY01000013.1"/>
</dbReference>
<dbReference type="PROSITE" id="PS50932">
    <property type="entry name" value="HTH_LACI_2"/>
    <property type="match status" value="1"/>
</dbReference>
<keyword evidence="3 6" id="KW-0238">DNA-binding</keyword>
<organism evidence="6 7">
    <name type="scientific">Alicyclobacillus cellulosilyticus</name>
    <dbReference type="NCBI Taxonomy" id="1003997"/>
    <lineage>
        <taxon>Bacteria</taxon>
        <taxon>Bacillati</taxon>
        <taxon>Bacillota</taxon>
        <taxon>Bacilli</taxon>
        <taxon>Bacillales</taxon>
        <taxon>Alicyclobacillaceae</taxon>
        <taxon>Alicyclobacillus</taxon>
    </lineage>
</organism>
<dbReference type="InterPro" id="IPR000843">
    <property type="entry name" value="HTH_LacI"/>
</dbReference>
<dbReference type="InterPro" id="IPR028082">
    <property type="entry name" value="Peripla_BP_I"/>
</dbReference>
<keyword evidence="7" id="KW-1185">Reference proteome</keyword>
<evidence type="ECO:0000259" key="5">
    <source>
        <dbReference type="PROSITE" id="PS50932"/>
    </source>
</evidence>
<dbReference type="PANTHER" id="PTHR30146:SF109">
    <property type="entry name" value="HTH-TYPE TRANSCRIPTIONAL REGULATOR GALS"/>
    <property type="match status" value="1"/>
</dbReference>
<dbReference type="InterPro" id="IPR046335">
    <property type="entry name" value="LacI/GalR-like_sensor"/>
</dbReference>
<dbReference type="PANTHER" id="PTHR30146">
    <property type="entry name" value="LACI-RELATED TRANSCRIPTIONAL REPRESSOR"/>
    <property type="match status" value="1"/>
</dbReference>
<dbReference type="GO" id="GO:0000976">
    <property type="term" value="F:transcription cis-regulatory region binding"/>
    <property type="evidence" value="ECO:0007669"/>
    <property type="project" value="TreeGrafter"/>
</dbReference>
<accession>A0A917K7D4</accession>
<dbReference type="SMART" id="SM00354">
    <property type="entry name" value="HTH_LACI"/>
    <property type="match status" value="1"/>
</dbReference>
<dbReference type="CDD" id="cd01392">
    <property type="entry name" value="HTH_LacI"/>
    <property type="match status" value="1"/>
</dbReference>
<protein>
    <recommendedName>
        <fullName evidence="1">Catabolite control protein A</fullName>
    </recommendedName>
</protein>
<evidence type="ECO:0000256" key="3">
    <source>
        <dbReference type="ARBA" id="ARBA00023125"/>
    </source>
</evidence>
<evidence type="ECO:0000313" key="7">
    <source>
        <dbReference type="Proteomes" id="UP000637695"/>
    </source>
</evidence>
<dbReference type="SUPFAM" id="SSF53822">
    <property type="entry name" value="Periplasmic binding protein-like I"/>
    <property type="match status" value="1"/>
</dbReference>